<dbReference type="PATRIC" id="fig|1379910.4.peg.3584"/>
<gene>
    <name evidence="2" type="ORF">TH63_16425</name>
</gene>
<protein>
    <recommendedName>
        <fullName evidence="1">DUF6089 domain-containing protein</fullName>
    </recommendedName>
</protein>
<proteinExistence type="predicted"/>
<keyword evidence="3" id="KW-1185">Reference proteome</keyword>
<dbReference type="Pfam" id="PF19573">
    <property type="entry name" value="DUF6089"/>
    <property type="match status" value="1"/>
</dbReference>
<dbReference type="Gene3D" id="2.40.160.20">
    <property type="match status" value="1"/>
</dbReference>
<feature type="domain" description="DUF6089" evidence="1">
    <location>
        <begin position="38"/>
        <end position="253"/>
    </location>
</feature>
<reference evidence="2 3" key="1">
    <citation type="submission" date="2015-01" db="EMBL/GenBank/DDBJ databases">
        <title>Rufibacter sp./DG31D/ whole genome sequencing.</title>
        <authorList>
            <person name="Kim M.K."/>
            <person name="Srinivasan S."/>
            <person name="Lee J.-J."/>
        </authorList>
    </citation>
    <scope>NUCLEOTIDE SEQUENCE [LARGE SCALE GENOMIC DNA]</scope>
    <source>
        <strain evidence="2 3">DG31D</strain>
    </source>
</reference>
<dbReference type="STRING" id="1379910.TH63_16425"/>
<dbReference type="InterPro" id="IPR045743">
    <property type="entry name" value="DUF6089"/>
</dbReference>
<dbReference type="KEGG" id="ruf:TH63_16425"/>
<sequence>MILQKLRTLLICTLVQIGSVFFISPAIAQMQMGQPRTTSEIGVGLGGIVYKGEVAPRYRLANNRPALTVFYKKDISNAVAWRGSLLLGRIKAEDFVPEKKSSLGNDLPLANYRRATVITSLLELSGGIDYNFLDYYDFRQNVRWTPYFTVGLAGLVYNNKTTAADESIIYPAGSDKSSAYRTSYALAIPIGAGIKYALSEKWNLGLEAGVRMMLSDEFDNLTSQNQAVMNKYNNDLYFYNGISLSYTFYKINCPVSPASNTTIK</sequence>
<dbReference type="EMBL" id="CP010777">
    <property type="protein sequence ID" value="AKQ46856.1"/>
    <property type="molecule type" value="Genomic_DNA"/>
</dbReference>
<dbReference type="InterPro" id="IPR011250">
    <property type="entry name" value="OMP/PagP_B-barrel"/>
</dbReference>
<dbReference type="AlphaFoldDB" id="A0A0H4W8T1"/>
<evidence type="ECO:0000313" key="2">
    <source>
        <dbReference type="EMBL" id="AKQ46856.1"/>
    </source>
</evidence>
<dbReference type="Proteomes" id="UP000036458">
    <property type="component" value="Chromosome"/>
</dbReference>
<organism evidence="2 3">
    <name type="scientific">Rufibacter radiotolerans</name>
    <dbReference type="NCBI Taxonomy" id="1379910"/>
    <lineage>
        <taxon>Bacteria</taxon>
        <taxon>Pseudomonadati</taxon>
        <taxon>Bacteroidota</taxon>
        <taxon>Cytophagia</taxon>
        <taxon>Cytophagales</taxon>
        <taxon>Hymenobacteraceae</taxon>
        <taxon>Rufibacter</taxon>
    </lineage>
</organism>
<dbReference type="SUPFAM" id="SSF56925">
    <property type="entry name" value="OMPA-like"/>
    <property type="match status" value="1"/>
</dbReference>
<evidence type="ECO:0000259" key="1">
    <source>
        <dbReference type="Pfam" id="PF19573"/>
    </source>
</evidence>
<dbReference type="OrthoDB" id="654178at2"/>
<name>A0A0H4W8T1_9BACT</name>
<evidence type="ECO:0000313" key="3">
    <source>
        <dbReference type="Proteomes" id="UP000036458"/>
    </source>
</evidence>
<accession>A0A0H4W8T1</accession>